<gene>
    <name evidence="3" type="ORF">H2509_11455</name>
</gene>
<feature type="domain" description="PBP" evidence="1">
    <location>
        <begin position="84"/>
        <end position="269"/>
    </location>
</feature>
<evidence type="ECO:0000259" key="1">
    <source>
        <dbReference type="Pfam" id="PF12727"/>
    </source>
</evidence>
<dbReference type="GO" id="GO:0003677">
    <property type="term" value="F:DNA binding"/>
    <property type="evidence" value="ECO:0007669"/>
    <property type="project" value="InterPro"/>
</dbReference>
<dbReference type="EMBL" id="JACFXV010000053">
    <property type="protein sequence ID" value="MBA5777741.1"/>
    <property type="molecule type" value="Genomic_DNA"/>
</dbReference>
<dbReference type="Pfam" id="PF12727">
    <property type="entry name" value="PBP_like"/>
    <property type="match status" value="1"/>
</dbReference>
<reference evidence="3 4" key="1">
    <citation type="submission" date="2020-07" db="EMBL/GenBank/DDBJ databases">
        <title>Stappia sp., F7233, whole genome shotgun sequencing project.</title>
        <authorList>
            <person name="Jiang S."/>
            <person name="Liu Z.W."/>
            <person name="Du Z.J."/>
        </authorList>
    </citation>
    <scope>NUCLEOTIDE SEQUENCE [LARGE SCALE GENOMIC DNA]</scope>
    <source>
        <strain evidence="3 4">F7233</strain>
    </source>
</reference>
<dbReference type="InterPro" id="IPR024370">
    <property type="entry name" value="PBP_domain"/>
</dbReference>
<proteinExistence type="predicted"/>
<sequence length="297" mass="33074">MENQLPLYLTTHEMADLLRVKERKIYDLAAAGEIPHSRATGKLLFPRDLILAWIDQASDSPGMEPARPLVILGSHDPLLEWAVRESGSGLAVFFDGSLDGLDRFDANEGIAAGLHVPEDRQDGDGLGWNAVTIANRYRYRPVVLVEWAWRQRGFIVQPGQAGRIGMLRDLAGLRLVRRQPKAGSQLLLERLLGAEPDLACAVGHGGLARDEREAALAVLGGEADVAFGLAASARQFKLDFIPWCEERFDLLVSRRDWFEPPFQKLLAFCRREEFAEMARRFGGYRIEALGEPRFNGG</sequence>
<dbReference type="InterPro" id="IPR010093">
    <property type="entry name" value="SinI_DNA-bd"/>
</dbReference>
<dbReference type="RefSeq" id="WP_182165378.1">
    <property type="nucleotide sequence ID" value="NZ_JACFXV010000053.1"/>
</dbReference>
<evidence type="ECO:0000313" key="4">
    <source>
        <dbReference type="Proteomes" id="UP000541109"/>
    </source>
</evidence>
<name>A0A839ADW8_9HYPH</name>
<feature type="domain" description="Helix-turn-helix" evidence="2">
    <location>
        <begin position="8"/>
        <end position="57"/>
    </location>
</feature>
<dbReference type="Proteomes" id="UP000541109">
    <property type="component" value="Unassembled WGS sequence"/>
</dbReference>
<dbReference type="InterPro" id="IPR041657">
    <property type="entry name" value="HTH_17"/>
</dbReference>
<accession>A0A839ADW8</accession>
<comment type="caution">
    <text evidence="3">The sequence shown here is derived from an EMBL/GenBank/DDBJ whole genome shotgun (WGS) entry which is preliminary data.</text>
</comment>
<dbReference type="NCBIfam" id="TIGR01764">
    <property type="entry name" value="excise"/>
    <property type="match status" value="1"/>
</dbReference>
<protein>
    <submittedName>
        <fullName evidence="3">Helix-turn-helix transcriptional regulator</fullName>
    </submittedName>
</protein>
<dbReference type="Pfam" id="PF12728">
    <property type="entry name" value="HTH_17"/>
    <property type="match status" value="1"/>
</dbReference>
<dbReference type="AlphaFoldDB" id="A0A839ADW8"/>
<dbReference type="PANTHER" id="PTHR38431:SF1">
    <property type="entry name" value="BLL2305 PROTEIN"/>
    <property type="match status" value="1"/>
</dbReference>
<organism evidence="3 4">
    <name type="scientific">Stappia albiluteola</name>
    <dbReference type="NCBI Taxonomy" id="2758565"/>
    <lineage>
        <taxon>Bacteria</taxon>
        <taxon>Pseudomonadati</taxon>
        <taxon>Pseudomonadota</taxon>
        <taxon>Alphaproteobacteria</taxon>
        <taxon>Hyphomicrobiales</taxon>
        <taxon>Stappiaceae</taxon>
        <taxon>Stappia</taxon>
    </lineage>
</organism>
<evidence type="ECO:0000259" key="2">
    <source>
        <dbReference type="Pfam" id="PF12728"/>
    </source>
</evidence>
<dbReference type="PANTHER" id="PTHR38431">
    <property type="entry name" value="BLL2305 PROTEIN"/>
    <property type="match status" value="1"/>
</dbReference>
<keyword evidence="4" id="KW-1185">Reference proteome</keyword>
<evidence type="ECO:0000313" key="3">
    <source>
        <dbReference type="EMBL" id="MBA5777741.1"/>
    </source>
</evidence>